<dbReference type="Proteomes" id="UP000013063">
    <property type="component" value="Unassembled WGS sequence"/>
</dbReference>
<dbReference type="OrthoDB" id="3197277at2"/>
<comment type="subcellular location">
    <subcellularLocation>
        <location evidence="3">Cytoplasm</location>
    </subcellularLocation>
</comment>
<evidence type="ECO:0000313" key="5">
    <source>
        <dbReference type="Proteomes" id="UP000013063"/>
    </source>
</evidence>
<dbReference type="NCBIfam" id="TIGR00129">
    <property type="entry name" value="fdhD_narQ"/>
    <property type="match status" value="1"/>
</dbReference>
<dbReference type="AlphaFoldDB" id="R0E712"/>
<dbReference type="Pfam" id="PF02634">
    <property type="entry name" value="FdhD-NarQ"/>
    <property type="match status" value="1"/>
</dbReference>
<dbReference type="GO" id="GO:0097163">
    <property type="term" value="F:sulfur carrier activity"/>
    <property type="evidence" value="ECO:0007669"/>
    <property type="project" value="UniProtKB-UniRule"/>
</dbReference>
<dbReference type="EMBL" id="APMP01000019">
    <property type="protein sequence ID" value="ENZ81298.1"/>
    <property type="molecule type" value="Genomic_DNA"/>
</dbReference>
<dbReference type="PATRIC" id="fig|1292034.3.peg.2837"/>
<dbReference type="InterPro" id="IPR016193">
    <property type="entry name" value="Cytidine_deaminase-like"/>
</dbReference>
<dbReference type="GO" id="GO:0016783">
    <property type="term" value="F:sulfurtransferase activity"/>
    <property type="evidence" value="ECO:0007669"/>
    <property type="project" value="InterPro"/>
</dbReference>
<protein>
    <recommendedName>
        <fullName evidence="3">Sulfur carrier protein FdhD</fullName>
    </recommendedName>
</protein>
<organism evidence="4 5">
    <name type="scientific">Caulobacter vibrioides OR37</name>
    <dbReference type="NCBI Taxonomy" id="1292034"/>
    <lineage>
        <taxon>Bacteria</taxon>
        <taxon>Pseudomonadati</taxon>
        <taxon>Pseudomonadota</taxon>
        <taxon>Alphaproteobacteria</taxon>
        <taxon>Caulobacterales</taxon>
        <taxon>Caulobacteraceae</taxon>
        <taxon>Caulobacter</taxon>
    </lineage>
</organism>
<comment type="similarity">
    <text evidence="3">Belongs to the FdhD family.</text>
</comment>
<dbReference type="STRING" id="1292034.OR37_02856"/>
<evidence type="ECO:0000313" key="4">
    <source>
        <dbReference type="EMBL" id="ENZ81298.1"/>
    </source>
</evidence>
<keyword evidence="1 3" id="KW-0963">Cytoplasm</keyword>
<dbReference type="SUPFAM" id="SSF53927">
    <property type="entry name" value="Cytidine deaminase-like"/>
    <property type="match status" value="1"/>
</dbReference>
<dbReference type="GO" id="GO:0005737">
    <property type="term" value="C:cytoplasm"/>
    <property type="evidence" value="ECO:0007669"/>
    <property type="project" value="UniProtKB-SubCell"/>
</dbReference>
<dbReference type="PANTHER" id="PTHR30592:SF1">
    <property type="entry name" value="SULFUR CARRIER PROTEIN FDHD"/>
    <property type="match status" value="1"/>
</dbReference>
<keyword evidence="2 3" id="KW-0501">Molybdenum cofactor biosynthesis</keyword>
<dbReference type="eggNOG" id="COG1526">
    <property type="taxonomic scope" value="Bacteria"/>
</dbReference>
<reference evidence="4 5" key="1">
    <citation type="journal article" date="2013" name="Genome Announc.">
        <title>Draft Genome Sequence for Caulobacter sp. Strain OR37, a Bacterium Tolerant to Heavy Metals.</title>
        <authorList>
            <person name="Utturkar S.M."/>
            <person name="Bollmann A."/>
            <person name="Brzoska R.M."/>
            <person name="Klingeman D.M."/>
            <person name="Epstein S.E."/>
            <person name="Palumbo A.V."/>
            <person name="Brown S.D."/>
        </authorList>
    </citation>
    <scope>NUCLEOTIDE SEQUENCE [LARGE SCALE GENOMIC DNA]</scope>
    <source>
        <strain evidence="4 5">OR37</strain>
    </source>
</reference>
<gene>
    <name evidence="3" type="primary">fdhD</name>
    <name evidence="4" type="ORF">OR37_02856</name>
</gene>
<evidence type="ECO:0000256" key="3">
    <source>
        <dbReference type="HAMAP-Rule" id="MF_00187"/>
    </source>
</evidence>
<dbReference type="HAMAP" id="MF_00187">
    <property type="entry name" value="FdhD"/>
    <property type="match status" value="1"/>
</dbReference>
<comment type="caution">
    <text evidence="4">The sequence shown here is derived from an EMBL/GenBank/DDBJ whole genome shotgun (WGS) entry which is preliminary data.</text>
</comment>
<name>R0E712_CAUVI</name>
<dbReference type="PIRSF" id="PIRSF015626">
    <property type="entry name" value="FdhD"/>
    <property type="match status" value="1"/>
</dbReference>
<accession>R0E712</accession>
<comment type="caution">
    <text evidence="3">Lacks conserved residue(s) required for the propagation of feature annotation.</text>
</comment>
<proteinExistence type="inferred from homology"/>
<keyword evidence="5" id="KW-1185">Reference proteome</keyword>
<dbReference type="PANTHER" id="PTHR30592">
    <property type="entry name" value="FORMATE DEHYDROGENASE"/>
    <property type="match status" value="1"/>
</dbReference>
<feature type="active site" description="Cysteine persulfide intermediate" evidence="3">
    <location>
        <position position="117"/>
    </location>
</feature>
<dbReference type="RefSeq" id="WP_004621200.1">
    <property type="nucleotide sequence ID" value="NZ_APMP01000019.1"/>
</dbReference>
<evidence type="ECO:0000256" key="1">
    <source>
        <dbReference type="ARBA" id="ARBA00022490"/>
    </source>
</evidence>
<dbReference type="Gene3D" id="3.40.140.10">
    <property type="entry name" value="Cytidine Deaminase, domain 2"/>
    <property type="match status" value="1"/>
</dbReference>
<sequence>MAAAEPPRRFSATVDSEPLRVRAGETARAPRRLAEETAIAIVHNASTYAVMMATPDDVEDFAIGFSLTEGVISSPADVERLEVVETAFGLEARLWLPPELQSLLTARRRRLAGPTGCGLCGIESLEEAMRPPRLAPTGDLSVTADDLIAAMTGLARAQALGAATRAAHAAALWRPVGGLVAVREDVGRHNALDKLAGALARAGETAEGVVLLTSRVSVEMVQKAAAMGANFIAAVSAPTALAVRMAEAAGITLAAVVREDGFEVFSHPRRIVASSPSWPPGILEHSSILEEEQRAER</sequence>
<dbReference type="Gene3D" id="3.10.20.10">
    <property type="match status" value="1"/>
</dbReference>
<dbReference type="GO" id="GO:0006777">
    <property type="term" value="P:Mo-molybdopterin cofactor biosynthetic process"/>
    <property type="evidence" value="ECO:0007669"/>
    <property type="project" value="UniProtKB-UniRule"/>
</dbReference>
<evidence type="ECO:0000256" key="2">
    <source>
        <dbReference type="ARBA" id="ARBA00023150"/>
    </source>
</evidence>
<dbReference type="InterPro" id="IPR003786">
    <property type="entry name" value="FdhD"/>
</dbReference>
<comment type="function">
    <text evidence="3">Required for formate dehydrogenase (FDH) activity. Acts as a sulfur carrier protein that transfers sulfur from IscS to the molybdenum cofactor prior to its insertion into FDH.</text>
</comment>